<keyword evidence="3" id="KW-0134">Cell wall</keyword>
<keyword evidence="14" id="KW-1185">Reference proteome</keyword>
<keyword evidence="4" id="KW-0964">Secreted</keyword>
<reference evidence="13" key="1">
    <citation type="journal article" date="2020" name="Stud. Mycol.">
        <title>101 Dothideomycetes genomes: a test case for predicting lifestyles and emergence of pathogens.</title>
        <authorList>
            <person name="Haridas S."/>
            <person name="Albert R."/>
            <person name="Binder M."/>
            <person name="Bloem J."/>
            <person name="Labutti K."/>
            <person name="Salamov A."/>
            <person name="Andreopoulos B."/>
            <person name="Baker S."/>
            <person name="Barry K."/>
            <person name="Bills G."/>
            <person name="Bluhm B."/>
            <person name="Cannon C."/>
            <person name="Castanera R."/>
            <person name="Culley D."/>
            <person name="Daum C."/>
            <person name="Ezra D."/>
            <person name="Gonzalez J."/>
            <person name="Henrissat B."/>
            <person name="Kuo A."/>
            <person name="Liang C."/>
            <person name="Lipzen A."/>
            <person name="Lutzoni F."/>
            <person name="Magnuson J."/>
            <person name="Mondo S."/>
            <person name="Nolan M."/>
            <person name="Ohm R."/>
            <person name="Pangilinan J."/>
            <person name="Park H.-J."/>
            <person name="Ramirez L."/>
            <person name="Alfaro M."/>
            <person name="Sun H."/>
            <person name="Tritt A."/>
            <person name="Yoshinaga Y."/>
            <person name="Zwiers L.-H."/>
            <person name="Turgeon B."/>
            <person name="Goodwin S."/>
            <person name="Spatafora J."/>
            <person name="Crous P."/>
            <person name="Grigoriev I."/>
        </authorList>
    </citation>
    <scope>NUCLEOTIDE SEQUENCE</scope>
    <source>
        <strain evidence="13">CBS 122681</strain>
    </source>
</reference>
<dbReference type="GO" id="GO:0009277">
    <property type="term" value="C:fungal-type cell wall"/>
    <property type="evidence" value="ECO:0007669"/>
    <property type="project" value="TreeGrafter"/>
</dbReference>
<dbReference type="Pfam" id="PF03856">
    <property type="entry name" value="SUN"/>
    <property type="match status" value="1"/>
</dbReference>
<evidence type="ECO:0000256" key="11">
    <source>
        <dbReference type="SAM" id="MobiDB-lite"/>
    </source>
</evidence>
<evidence type="ECO:0000256" key="8">
    <source>
        <dbReference type="ARBA" id="ARBA00023295"/>
    </source>
</evidence>
<organism evidence="13 14">
    <name type="scientific">Lophiostoma macrostomum CBS 122681</name>
    <dbReference type="NCBI Taxonomy" id="1314788"/>
    <lineage>
        <taxon>Eukaryota</taxon>
        <taxon>Fungi</taxon>
        <taxon>Dikarya</taxon>
        <taxon>Ascomycota</taxon>
        <taxon>Pezizomycotina</taxon>
        <taxon>Dothideomycetes</taxon>
        <taxon>Pleosporomycetidae</taxon>
        <taxon>Pleosporales</taxon>
        <taxon>Lophiostomataceae</taxon>
        <taxon>Lophiostoma</taxon>
    </lineage>
</organism>
<evidence type="ECO:0000256" key="2">
    <source>
        <dbReference type="ARBA" id="ARBA00010579"/>
    </source>
</evidence>
<gene>
    <name evidence="13" type="ORF">K491DRAFT_708413</name>
</gene>
<name>A0A6A6SMX3_9PLEO</name>
<keyword evidence="9" id="KW-0961">Cell wall biogenesis/degradation</keyword>
<dbReference type="GO" id="GO:0000272">
    <property type="term" value="P:polysaccharide catabolic process"/>
    <property type="evidence" value="ECO:0007669"/>
    <property type="project" value="UniProtKB-KW"/>
</dbReference>
<evidence type="ECO:0000256" key="10">
    <source>
        <dbReference type="ARBA" id="ARBA00023326"/>
    </source>
</evidence>
<comment type="subcellular location">
    <subcellularLocation>
        <location evidence="1">Secreted</location>
        <location evidence="1">Cell wall</location>
    </subcellularLocation>
</comment>
<accession>A0A6A6SMX3</accession>
<evidence type="ECO:0000256" key="3">
    <source>
        <dbReference type="ARBA" id="ARBA00022512"/>
    </source>
</evidence>
<sequence>MKLLFLAASVVIAASVNAQPHVHRHRHLRRAAVKRDLLTETVYEPGPVATITVFLLNGQQISEDEVNQGIKNGTLVWGDDGNLSTSAAATPTPAPVPSSSKAEEQAPASDTSKAAVPSTAAPSTAAIQVKAQATSVQAAASSSSSQGPSQTSEPQPSQSSTPSSHSESIDGIDREFPSGQYNCDSIPDGFGAMPVGDAGLGGWIGIQAPQADTAAGYDDITTVPQGSCPGGRCCQPGSFCSYSCPNGYLKSSWPAKQGATGQSVGGLYCNSDGFLELADGAVAKTLCVKGTDKVTIKVQNNLSVNQSICRTDYPGTESETVPVTTQPGESVELACPDNSKYYQWQGKPTSAQYYVNNKGVPEKDACQWGDGSKPVGNWAAVNLGVGYDAKSQKAYLSLAPNAPTNPDAKLDFNIEFKADDMSNQCKYSNGQYLSGSNYDQPQKDGCTISLGLGTLTIILSDQ</sequence>
<dbReference type="InterPro" id="IPR005556">
    <property type="entry name" value="SUN"/>
</dbReference>
<evidence type="ECO:0000256" key="9">
    <source>
        <dbReference type="ARBA" id="ARBA00023316"/>
    </source>
</evidence>
<keyword evidence="8" id="KW-0326">Glycosidase</keyword>
<evidence type="ECO:0000256" key="5">
    <source>
        <dbReference type="ARBA" id="ARBA00022729"/>
    </source>
</evidence>
<evidence type="ECO:0000256" key="7">
    <source>
        <dbReference type="ARBA" id="ARBA00023277"/>
    </source>
</evidence>
<evidence type="ECO:0000256" key="12">
    <source>
        <dbReference type="SAM" id="SignalP"/>
    </source>
</evidence>
<dbReference type="EMBL" id="MU004513">
    <property type="protein sequence ID" value="KAF2648950.1"/>
    <property type="molecule type" value="Genomic_DNA"/>
</dbReference>
<dbReference type="InterPro" id="IPR051526">
    <property type="entry name" value="Beta-Glucosidase_SUN"/>
</dbReference>
<dbReference type="AlphaFoldDB" id="A0A6A6SMX3"/>
<feature type="chain" id="PRO_5025449334" evidence="12">
    <location>
        <begin position="19"/>
        <end position="462"/>
    </location>
</feature>
<evidence type="ECO:0000256" key="6">
    <source>
        <dbReference type="ARBA" id="ARBA00022801"/>
    </source>
</evidence>
<keyword evidence="5 12" id="KW-0732">Signal</keyword>
<evidence type="ECO:0000313" key="14">
    <source>
        <dbReference type="Proteomes" id="UP000799324"/>
    </source>
</evidence>
<evidence type="ECO:0000313" key="13">
    <source>
        <dbReference type="EMBL" id="KAF2648950.1"/>
    </source>
</evidence>
<feature type="region of interest" description="Disordered" evidence="11">
    <location>
        <begin position="138"/>
        <end position="183"/>
    </location>
</feature>
<dbReference type="GO" id="GO:0031505">
    <property type="term" value="P:fungal-type cell wall organization"/>
    <property type="evidence" value="ECO:0007669"/>
    <property type="project" value="TreeGrafter"/>
</dbReference>
<feature type="region of interest" description="Disordered" evidence="11">
    <location>
        <begin position="82"/>
        <end position="119"/>
    </location>
</feature>
<keyword evidence="6 13" id="KW-0378">Hydrolase</keyword>
<keyword evidence="7" id="KW-0119">Carbohydrate metabolism</keyword>
<feature type="signal peptide" evidence="12">
    <location>
        <begin position="1"/>
        <end position="18"/>
    </location>
</feature>
<dbReference type="PANTHER" id="PTHR31316:SF0">
    <property type="entry name" value="SECRETED BETA-GLUCOSIDASE SIM1-RELATED"/>
    <property type="match status" value="1"/>
</dbReference>
<keyword evidence="10" id="KW-0624">Polysaccharide degradation</keyword>
<proteinExistence type="inferred from homology"/>
<feature type="compositionally biased region" description="Basic and acidic residues" evidence="11">
    <location>
        <begin position="167"/>
        <end position="176"/>
    </location>
</feature>
<protein>
    <submittedName>
        <fullName evidence="13">Glycoside hydrolase family 132 protein</fullName>
    </submittedName>
</protein>
<evidence type="ECO:0000256" key="4">
    <source>
        <dbReference type="ARBA" id="ARBA00022525"/>
    </source>
</evidence>
<dbReference type="GO" id="GO:0009986">
    <property type="term" value="C:cell surface"/>
    <property type="evidence" value="ECO:0007669"/>
    <property type="project" value="TreeGrafter"/>
</dbReference>
<feature type="compositionally biased region" description="Low complexity" evidence="11">
    <location>
        <begin position="138"/>
        <end position="166"/>
    </location>
</feature>
<comment type="similarity">
    <text evidence="2">Belongs to the SUN family.</text>
</comment>
<evidence type="ECO:0000256" key="1">
    <source>
        <dbReference type="ARBA" id="ARBA00004191"/>
    </source>
</evidence>
<dbReference type="Proteomes" id="UP000799324">
    <property type="component" value="Unassembled WGS sequence"/>
</dbReference>
<dbReference type="OrthoDB" id="5339822at2759"/>
<dbReference type="PANTHER" id="PTHR31316">
    <property type="entry name" value="BETA-GLUCOSIDASE-LIKE PROTEIN NCA3, MITOCHONDRIAL-RELATED"/>
    <property type="match status" value="1"/>
</dbReference>
<dbReference type="GO" id="GO:0016798">
    <property type="term" value="F:hydrolase activity, acting on glycosyl bonds"/>
    <property type="evidence" value="ECO:0007669"/>
    <property type="project" value="UniProtKB-KW"/>
</dbReference>